<organism evidence="2">
    <name type="scientific">Cyberlindnera fabianii</name>
    <name type="common">Yeast</name>
    <name type="synonym">Hansenula fabianii</name>
    <dbReference type="NCBI Taxonomy" id="36022"/>
    <lineage>
        <taxon>Eukaryota</taxon>
        <taxon>Fungi</taxon>
        <taxon>Dikarya</taxon>
        <taxon>Ascomycota</taxon>
        <taxon>Saccharomycotina</taxon>
        <taxon>Saccharomycetes</taxon>
        <taxon>Phaffomycetales</taxon>
        <taxon>Phaffomycetaceae</taxon>
        <taxon>Cyberlindnera</taxon>
    </lineage>
</organism>
<sequence>MNEKVVNLLLHESLSYLNNEAMNTIKSNYIKQNRKPKPFLQENKSLETIPERLVPLKNHEDARMRRFEHYANILTQKSWDDSKSTHEDTRLPVQVQSNSTRVSRSGGRGVGRGGVGSGVSGSVSSVDDGTGWNKGKGDSGDHFKVCEEFTEDAKKFFFSDDKKDVICWYVSRTEGGWSLYIHERNALPDGSDL</sequence>
<feature type="compositionally biased region" description="Low complexity" evidence="1">
    <location>
        <begin position="120"/>
        <end position="131"/>
    </location>
</feature>
<dbReference type="AlphaFoldDB" id="A0A061AVS7"/>
<evidence type="ECO:0000313" key="2">
    <source>
        <dbReference type="EMBL" id="CDR41291.1"/>
    </source>
</evidence>
<name>A0A061AVS7_CYBFA</name>
<protein>
    <submittedName>
        <fullName evidence="2">CYFA0S07e00353g1_1</fullName>
    </submittedName>
</protein>
<feature type="region of interest" description="Disordered" evidence="1">
    <location>
        <begin position="96"/>
        <end position="134"/>
    </location>
</feature>
<evidence type="ECO:0000256" key="1">
    <source>
        <dbReference type="SAM" id="MobiDB-lite"/>
    </source>
</evidence>
<reference evidence="2" key="1">
    <citation type="journal article" date="2014" name="Genome Announc.">
        <title>Genome sequence of the yeast Cyberlindnera fabianii (Hansenula fabianii).</title>
        <authorList>
            <person name="Freel K.C."/>
            <person name="Sarilar V."/>
            <person name="Neuveglise C."/>
            <person name="Devillers H."/>
            <person name="Friedrich A."/>
            <person name="Schacherer J."/>
        </authorList>
    </citation>
    <scope>NUCLEOTIDE SEQUENCE</scope>
    <source>
        <strain evidence="2">YJS4271</strain>
    </source>
</reference>
<proteinExistence type="predicted"/>
<accession>A0A061AVS7</accession>
<dbReference type="EMBL" id="LK052892">
    <property type="protein sequence ID" value="CDR41291.1"/>
    <property type="molecule type" value="Genomic_DNA"/>
</dbReference>
<gene>
    <name evidence="2" type="ORF">CYFA0S_07e00353g</name>
</gene>
<feature type="compositionally biased region" description="Gly residues" evidence="1">
    <location>
        <begin position="106"/>
        <end position="119"/>
    </location>
</feature>